<name>A0A1S1HR99_PROST</name>
<dbReference type="EMBL" id="ABMABF030000001">
    <property type="protein sequence ID" value="EMJ5132870.1"/>
    <property type="molecule type" value="Genomic_DNA"/>
</dbReference>
<dbReference type="Pfam" id="PF03825">
    <property type="entry name" value="Nuc_H_symport"/>
    <property type="match status" value="1"/>
</dbReference>
<evidence type="ECO:0000256" key="1">
    <source>
        <dbReference type="ARBA" id="ARBA00004651"/>
    </source>
</evidence>
<dbReference type="GO" id="GO:0015213">
    <property type="term" value="F:uridine transmembrane transporter activity"/>
    <property type="evidence" value="ECO:0007669"/>
    <property type="project" value="TreeGrafter"/>
</dbReference>
<dbReference type="SUPFAM" id="SSF103473">
    <property type="entry name" value="MFS general substrate transporter"/>
    <property type="match status" value="1"/>
</dbReference>
<evidence type="ECO:0000313" key="10">
    <source>
        <dbReference type="EMBL" id="OHT24547.1"/>
    </source>
</evidence>
<keyword evidence="3" id="KW-1003">Cell membrane</keyword>
<keyword evidence="5 7" id="KW-1133">Transmembrane helix</keyword>
<feature type="transmembrane region" description="Helical" evidence="7">
    <location>
        <begin position="309"/>
        <end position="333"/>
    </location>
</feature>
<keyword evidence="4 7" id="KW-0812">Transmembrane</keyword>
<evidence type="ECO:0000313" key="9">
    <source>
        <dbReference type="EMBL" id="EMJ5132870.1"/>
    </source>
</evidence>
<feature type="transmembrane region" description="Helical" evidence="7">
    <location>
        <begin position="145"/>
        <end position="166"/>
    </location>
</feature>
<dbReference type="GeneID" id="92278783"/>
<dbReference type="PANTHER" id="PTHR23522:SF4">
    <property type="entry name" value="NUCLEOSIDE PERMEASE NUPG-RELATED"/>
    <property type="match status" value="1"/>
</dbReference>
<evidence type="ECO:0000256" key="7">
    <source>
        <dbReference type="SAM" id="Phobius"/>
    </source>
</evidence>
<evidence type="ECO:0000256" key="2">
    <source>
        <dbReference type="ARBA" id="ARBA00022448"/>
    </source>
</evidence>
<protein>
    <submittedName>
        <fullName evidence="10">MFS transporter</fullName>
    </submittedName>
</protein>
<organism evidence="10 11">
    <name type="scientific">Providencia stuartii</name>
    <dbReference type="NCBI Taxonomy" id="588"/>
    <lineage>
        <taxon>Bacteria</taxon>
        <taxon>Pseudomonadati</taxon>
        <taxon>Pseudomonadota</taxon>
        <taxon>Gammaproteobacteria</taxon>
        <taxon>Enterobacterales</taxon>
        <taxon>Morganellaceae</taxon>
        <taxon>Providencia</taxon>
    </lineage>
</organism>
<reference evidence="10 11" key="1">
    <citation type="submission" date="2016-03" db="EMBL/GenBank/DDBJ databases">
        <title>Genome sequence of Providencia stuartii strain, isolated from the salivary glands of larval Lucilia sericata.</title>
        <authorList>
            <person name="Yuan Y."/>
            <person name="Zhang Y."/>
            <person name="Fu S."/>
            <person name="Crippen T.L."/>
            <person name="Visi D."/>
            <person name="Benbow M.E."/>
            <person name="Allen M."/>
            <person name="Tomberlin J.K."/>
            <person name="Sze S.-H."/>
            <person name="Tarone A.M."/>
        </authorList>
    </citation>
    <scope>NUCLEOTIDE SEQUENCE [LARGE SCALE GENOMIC DNA]</scope>
    <source>
        <strain evidence="10 11">Crippen</strain>
    </source>
</reference>
<keyword evidence="6 7" id="KW-0472">Membrane</keyword>
<feature type="transmembrane region" description="Helical" evidence="7">
    <location>
        <begin position="56"/>
        <end position="75"/>
    </location>
</feature>
<feature type="transmembrane region" description="Helical" evidence="7">
    <location>
        <begin position="84"/>
        <end position="103"/>
    </location>
</feature>
<evidence type="ECO:0000256" key="6">
    <source>
        <dbReference type="ARBA" id="ARBA00023136"/>
    </source>
</evidence>
<sequence length="416" mass="46146">MGINNIAQEGKHTAYSWVVPRLALMMFLQFFVWGAWYVTLGVVMGKYGLSAIIGDAYSTGPIASILSPFVLGMVVDRFFASQKVLGVLHLIGAVLLWIIPNFFTADHSWLLWLIFGYMLCYMPTIALSNNVAFYSLTNSEKAFPVVRAFGTFGWIVAGLIVGGTGLSDSIEIFTLAAVASLVLAIYSFTLPHTPAPERGKPVAMRDLLCADAFAMLKQRHFLVFIICAMLISIPLAAYYAYAAPFVAATGFTNVGGVLSIGQMSELFFMLLIPFFFARLGIKVMLLIGMLAWFLRYVMFALGITEELRWMIYIGIFLHGMCYDFFFVIGFIYTDKVAGEKVKGQAQSLLVLFTYGVGMLIGSQVSGLLFNNMVTAQGDAALPQWQHFWWYPAIGALVIAALFFFTFNYKDKPEGEK</sequence>
<evidence type="ECO:0000259" key="8">
    <source>
        <dbReference type="PROSITE" id="PS50850"/>
    </source>
</evidence>
<dbReference type="PROSITE" id="PS50850">
    <property type="entry name" value="MFS"/>
    <property type="match status" value="1"/>
</dbReference>
<keyword evidence="2" id="KW-0813">Transport</keyword>
<feature type="transmembrane region" description="Helical" evidence="7">
    <location>
        <begin position="254"/>
        <end position="276"/>
    </location>
</feature>
<evidence type="ECO:0000256" key="4">
    <source>
        <dbReference type="ARBA" id="ARBA00022692"/>
    </source>
</evidence>
<evidence type="ECO:0000256" key="3">
    <source>
        <dbReference type="ARBA" id="ARBA00022475"/>
    </source>
</evidence>
<feature type="transmembrane region" description="Helical" evidence="7">
    <location>
        <begin position="21"/>
        <end position="44"/>
    </location>
</feature>
<dbReference type="GO" id="GO:0015212">
    <property type="term" value="F:cytidine transmembrane transporter activity"/>
    <property type="evidence" value="ECO:0007669"/>
    <property type="project" value="TreeGrafter"/>
</dbReference>
<feature type="transmembrane region" description="Helical" evidence="7">
    <location>
        <begin position="172"/>
        <end position="190"/>
    </location>
</feature>
<evidence type="ECO:0000313" key="11">
    <source>
        <dbReference type="Proteomes" id="UP000179588"/>
    </source>
</evidence>
<reference evidence="9" key="2">
    <citation type="submission" date="2024-02" db="EMBL/GenBank/DDBJ databases">
        <authorList>
            <consortium name="Clinical and Environmental Microbiology Branch: Whole genome sequencing antimicrobial resistance pathogens in the healthcare setting"/>
        </authorList>
    </citation>
    <scope>NUCLEOTIDE SEQUENCE</scope>
    <source>
        <strain evidence="9">2021GO-0154</strain>
    </source>
</reference>
<feature type="transmembrane region" description="Helical" evidence="7">
    <location>
        <begin position="388"/>
        <end position="408"/>
    </location>
</feature>
<dbReference type="GO" id="GO:0005886">
    <property type="term" value="C:plasma membrane"/>
    <property type="evidence" value="ECO:0007669"/>
    <property type="project" value="UniProtKB-SubCell"/>
</dbReference>
<dbReference type="OrthoDB" id="9783013at2"/>
<dbReference type="RefSeq" id="WP_070927192.1">
    <property type="nucleotide sequence ID" value="NZ_CANMXG010000001.1"/>
</dbReference>
<feature type="transmembrane region" description="Helical" evidence="7">
    <location>
        <begin position="345"/>
        <end position="368"/>
    </location>
</feature>
<comment type="caution">
    <text evidence="10">The sequence shown here is derived from an EMBL/GenBank/DDBJ whole genome shotgun (WGS) entry which is preliminary data.</text>
</comment>
<dbReference type="InterPro" id="IPR004740">
    <property type="entry name" value="Nuc_H_symport"/>
</dbReference>
<feature type="domain" description="Major facilitator superfamily (MFS) profile" evidence="8">
    <location>
        <begin position="172"/>
        <end position="416"/>
    </location>
</feature>
<proteinExistence type="predicted"/>
<evidence type="ECO:0000256" key="5">
    <source>
        <dbReference type="ARBA" id="ARBA00022989"/>
    </source>
</evidence>
<keyword evidence="11" id="KW-1185">Reference proteome</keyword>
<feature type="transmembrane region" description="Helical" evidence="7">
    <location>
        <begin position="221"/>
        <end position="242"/>
    </location>
</feature>
<dbReference type="EMBL" id="LVIE01000113">
    <property type="protein sequence ID" value="OHT24547.1"/>
    <property type="molecule type" value="Genomic_DNA"/>
</dbReference>
<dbReference type="PANTHER" id="PTHR23522">
    <property type="entry name" value="BLL5896 PROTEIN"/>
    <property type="match status" value="1"/>
</dbReference>
<dbReference type="InterPro" id="IPR036259">
    <property type="entry name" value="MFS_trans_sf"/>
</dbReference>
<dbReference type="Gene3D" id="1.20.1250.20">
    <property type="entry name" value="MFS general substrate transporter like domains"/>
    <property type="match status" value="2"/>
</dbReference>
<feature type="transmembrane region" description="Helical" evidence="7">
    <location>
        <begin position="109"/>
        <end position="133"/>
    </location>
</feature>
<comment type="subcellular location">
    <subcellularLocation>
        <location evidence="1">Cell membrane</location>
        <topology evidence="1">Multi-pass membrane protein</topology>
    </subcellularLocation>
</comment>
<dbReference type="InterPro" id="IPR020846">
    <property type="entry name" value="MFS_dom"/>
</dbReference>
<gene>
    <name evidence="10" type="ORF">A3Q29_17330</name>
    <name evidence="9" type="ORF">RG298_000539</name>
</gene>
<dbReference type="Proteomes" id="UP000179588">
    <property type="component" value="Unassembled WGS sequence"/>
</dbReference>
<feature type="transmembrane region" description="Helical" evidence="7">
    <location>
        <begin position="283"/>
        <end position="303"/>
    </location>
</feature>
<accession>A0A1S1HR99</accession>
<dbReference type="AlphaFoldDB" id="A0A1S1HR99"/>